<dbReference type="InterPro" id="IPR036047">
    <property type="entry name" value="F-box-like_dom_sf"/>
</dbReference>
<evidence type="ECO:0000259" key="1">
    <source>
        <dbReference type="SMART" id="SM00256"/>
    </source>
</evidence>
<accession>A0AAD4XZ95</accession>
<dbReference type="AlphaFoldDB" id="A0AAD4XZ95"/>
<dbReference type="PANTHER" id="PTHR31111">
    <property type="entry name" value="BNAA05G37150D PROTEIN-RELATED"/>
    <property type="match status" value="1"/>
</dbReference>
<dbReference type="PANTHER" id="PTHR31111:SF136">
    <property type="entry name" value="F-BOX ASSOCIATED DOMAIN-CONTAINING PROTEIN"/>
    <property type="match status" value="1"/>
</dbReference>
<dbReference type="Gene3D" id="1.20.1280.50">
    <property type="match status" value="1"/>
</dbReference>
<protein>
    <recommendedName>
        <fullName evidence="1">F-box domain-containing protein</fullName>
    </recommendedName>
</protein>
<dbReference type="Pfam" id="PF08268">
    <property type="entry name" value="FBA_3"/>
    <property type="match status" value="1"/>
</dbReference>
<organism evidence="2 3">
    <name type="scientific">Papaver atlanticum</name>
    <dbReference type="NCBI Taxonomy" id="357466"/>
    <lineage>
        <taxon>Eukaryota</taxon>
        <taxon>Viridiplantae</taxon>
        <taxon>Streptophyta</taxon>
        <taxon>Embryophyta</taxon>
        <taxon>Tracheophyta</taxon>
        <taxon>Spermatophyta</taxon>
        <taxon>Magnoliopsida</taxon>
        <taxon>Ranunculales</taxon>
        <taxon>Papaveraceae</taxon>
        <taxon>Papaveroideae</taxon>
        <taxon>Papaver</taxon>
    </lineage>
</organism>
<dbReference type="EMBL" id="JAJJMB010000874">
    <property type="protein sequence ID" value="KAI3960790.1"/>
    <property type="molecule type" value="Genomic_DNA"/>
</dbReference>
<dbReference type="InterPro" id="IPR017451">
    <property type="entry name" value="F-box-assoc_interact_dom"/>
</dbReference>
<dbReference type="SMART" id="SM00256">
    <property type="entry name" value="FBOX"/>
    <property type="match status" value="1"/>
</dbReference>
<dbReference type="SUPFAM" id="SSF81383">
    <property type="entry name" value="F-box domain"/>
    <property type="match status" value="1"/>
</dbReference>
<dbReference type="InterPro" id="IPR013187">
    <property type="entry name" value="F-box-assoc_dom_typ3"/>
</dbReference>
<feature type="domain" description="F-box" evidence="1">
    <location>
        <begin position="27"/>
        <end position="67"/>
    </location>
</feature>
<sequence length="423" mass="48491">MINKTWKRRIIVDYDNNPDHPASSLIVDDVVVYHILSRLSVKSLMRLKCVCKRWKLTIEQDPHSINLHLTHSETRPGLFVLLAKSAAGGASDYESYILAVLRITGRAANLHTISKTKLLFREILGPIAGLVCFVDNCAVRIYNVSTMESTPWIKSTVCMNMEKDNGIIEEPRCYFGFDPTTKKHKALFVWGRGKFQDSPVCEVLTVGDNTWRIIVEVLPYNIIGNITQYANGSIYWLIQMFFSGEDVEKYAKWIVAFDFGSEKFRVIPAPKFTVEYPDGKEHEFEFPIFSEVDGCLAVICQDRRLVKMCIFHDHNKENGTSSSSEKDWTQVTITLPSNKPEDWWFIRFHSIAGIGQIILETYTAPGQNGFHRNANLAKFYFYDRIQKAFRKFEVNGISCFSAYCRIECIATFVESLLPVQKKL</sequence>
<name>A0AAD4XZ95_9MAGN</name>
<dbReference type="Pfam" id="PF00646">
    <property type="entry name" value="F-box"/>
    <property type="match status" value="1"/>
</dbReference>
<dbReference type="Proteomes" id="UP001202328">
    <property type="component" value="Unassembled WGS sequence"/>
</dbReference>
<reference evidence="2" key="1">
    <citation type="submission" date="2022-04" db="EMBL/GenBank/DDBJ databases">
        <title>A functionally conserved STORR gene fusion in Papaver species that diverged 16.8 million years ago.</title>
        <authorList>
            <person name="Catania T."/>
        </authorList>
    </citation>
    <scope>NUCLEOTIDE SEQUENCE</scope>
    <source>
        <strain evidence="2">S-188037</strain>
    </source>
</reference>
<dbReference type="InterPro" id="IPR001810">
    <property type="entry name" value="F-box_dom"/>
</dbReference>
<comment type="caution">
    <text evidence="2">The sequence shown here is derived from an EMBL/GenBank/DDBJ whole genome shotgun (WGS) entry which is preliminary data.</text>
</comment>
<evidence type="ECO:0000313" key="2">
    <source>
        <dbReference type="EMBL" id="KAI3960790.1"/>
    </source>
</evidence>
<proteinExistence type="predicted"/>
<keyword evidence="3" id="KW-1185">Reference proteome</keyword>
<evidence type="ECO:0000313" key="3">
    <source>
        <dbReference type="Proteomes" id="UP001202328"/>
    </source>
</evidence>
<gene>
    <name evidence="2" type="ORF">MKW98_026182</name>
</gene>
<dbReference type="NCBIfam" id="TIGR01640">
    <property type="entry name" value="F_box_assoc_1"/>
    <property type="match status" value="1"/>
</dbReference>